<proteinExistence type="predicted"/>
<dbReference type="RefSeq" id="WP_161839992.1">
    <property type="nucleotide sequence ID" value="NZ_CP048000.1"/>
</dbReference>
<dbReference type="KEGG" id="anr:Ana3638_22325"/>
<reference evidence="1 2" key="1">
    <citation type="submission" date="2020-01" db="EMBL/GenBank/DDBJ databases">
        <title>Genome analysis of Anaerocolumna sp. CBA3638.</title>
        <authorList>
            <person name="Kim J."/>
            <person name="Roh S.W."/>
        </authorList>
    </citation>
    <scope>NUCLEOTIDE SEQUENCE [LARGE SCALE GENOMIC DNA]</scope>
    <source>
        <strain evidence="1 2">CBA3638</strain>
    </source>
</reference>
<sequence length="212" mass="23954">MGHSVSNDRTGKDQNYYSLQYTLDTFKALVDAIIPRTPGLAEEYGKIQYYGALNLHIDEYMVYTLNFYSIPLAEPTALMLDLAADQLVFNGGNTRLLDFARFPVGGTFAALAPIDRFRALTLLEQLKVYILDLPKPFKGNSGLALTITGDLSRYTMMGYYSEWSGYGSTRLESPDNRKLEFYPLSWEQVGYPGPSLGYRALRNEYTQVSQVF</sequence>
<gene>
    <name evidence="1" type="ORF">Ana3638_22325</name>
</gene>
<accession>A0A6P1TT96</accession>
<protein>
    <submittedName>
        <fullName evidence="1">Uncharacterized protein</fullName>
    </submittedName>
</protein>
<name>A0A6P1TT96_9FIRM</name>
<dbReference type="AlphaFoldDB" id="A0A6P1TT96"/>
<keyword evidence="2" id="KW-1185">Reference proteome</keyword>
<dbReference type="Proteomes" id="UP000464314">
    <property type="component" value="Chromosome"/>
</dbReference>
<evidence type="ECO:0000313" key="2">
    <source>
        <dbReference type="Proteomes" id="UP000464314"/>
    </source>
</evidence>
<dbReference type="EMBL" id="CP048000">
    <property type="protein sequence ID" value="QHQ63171.1"/>
    <property type="molecule type" value="Genomic_DNA"/>
</dbReference>
<evidence type="ECO:0000313" key="1">
    <source>
        <dbReference type="EMBL" id="QHQ63171.1"/>
    </source>
</evidence>
<organism evidence="1 2">
    <name type="scientific">Anaerocolumna sedimenticola</name>
    <dbReference type="NCBI Taxonomy" id="2696063"/>
    <lineage>
        <taxon>Bacteria</taxon>
        <taxon>Bacillati</taxon>
        <taxon>Bacillota</taxon>
        <taxon>Clostridia</taxon>
        <taxon>Lachnospirales</taxon>
        <taxon>Lachnospiraceae</taxon>
        <taxon>Anaerocolumna</taxon>
    </lineage>
</organism>